<sequence length="927" mass="104676">MRKNLSTMWTPDINAVDQLKHIIKGTLSRNNQERNLANEALVQAKQNPEIENYLFYILINDESTTSDVRSSAGIMLKNSILKHKHNNNRQYILENIVSGLISKESSVRNITGNVITSLFFIYGLEKWPQALANLMELINSSNDSTFKTQEAAMSAMTKICEDSYFKLDCEFNGERPLEFLLDNFIKLLNHSSGKIRSLAIECINYFIPAKSQSIIVCLDVFLSKIFELSADTNDDVKKNICKSFQYILDVRGDKLLPHLDGVINYCLHLMNDNNEDVALEACEFLLALSTSNEAETNLNIFKNNLSNILPVLLTKMVYSEEEMFFMSLVDDKDDTNVADNEQDIKPSNAKSKSAHKAASKAEKAQRASGDSDDESDFDEDEEDLELDQWSIRKCSAATLDILSLALPEDVLHVVLPLLQQNIVSDQWSVREAAILAFGAISKSCIELARDKLPTLVPFLVDRLKDDEPRVRQITCWTISRYSSWVAEEAHEGGQYANYFDPTFQSILKCGLDQKKVVQEAASSALSSFIEQSDSDLIAYYLQPLLTHFQKCFEIYQRKNLIILYDCVQTFVESMGYDRLSKKEYIDILLPPLLNKWSILDDNDNDLWPLLECMASIAATLCENFGPYAIPVYERAIKILSNSVELNLQSLVDPTIEAPEKDFIVTSLDLIDGLIQGFGRHSIELINQSNINLLALLIKCFEDENDDVRQSSYALLGDLAIFLIDLIIPDLPNLFIYIGNEINNKNFNSYPVVNNAIWSLGEILMRLQYHQFKDYLSNLIDLLIPLLKSMDTQQTVLENVAICIGRSGINGGGEIVSAKLSDFIIQWCSQMMYLVDNEEKETAFQGMLNIISMNPDQGFGGLGNSQGKKALSIFIATIANYMSPSASLKASFQELLNGYKQLLGPEFRNVINQVDRESRGQLIEMYEV</sequence>
<dbReference type="Proteomes" id="UP001152531">
    <property type="component" value="Unassembled WGS sequence"/>
</dbReference>
<keyword evidence="2" id="KW-1185">Reference proteome</keyword>
<gene>
    <name evidence="1" type="ORF">CLIB1444_04S06018</name>
</gene>
<proteinExistence type="predicted"/>
<protein>
    <submittedName>
        <fullName evidence="1">Importin subunit beta-2</fullName>
    </submittedName>
</protein>
<reference evidence="1" key="1">
    <citation type="submission" date="2022-06" db="EMBL/GenBank/DDBJ databases">
        <authorList>
            <person name="Legras J.-L."/>
            <person name="Devillers H."/>
            <person name="Grondin C."/>
        </authorList>
    </citation>
    <scope>NUCLEOTIDE SEQUENCE</scope>
    <source>
        <strain evidence="1">CLIB 1444</strain>
    </source>
</reference>
<evidence type="ECO:0000313" key="2">
    <source>
        <dbReference type="Proteomes" id="UP001152531"/>
    </source>
</evidence>
<evidence type="ECO:0000313" key="1">
    <source>
        <dbReference type="EMBL" id="CAH6720703.1"/>
    </source>
</evidence>
<organism evidence="1 2">
    <name type="scientific">[Candida] jaroonii</name>
    <dbReference type="NCBI Taxonomy" id="467808"/>
    <lineage>
        <taxon>Eukaryota</taxon>
        <taxon>Fungi</taxon>
        <taxon>Dikarya</taxon>
        <taxon>Ascomycota</taxon>
        <taxon>Saccharomycotina</taxon>
        <taxon>Pichiomycetes</taxon>
        <taxon>Debaryomycetaceae</taxon>
        <taxon>Yamadazyma</taxon>
    </lineage>
</organism>
<accession>A0ACA9Y6Q1</accession>
<dbReference type="EMBL" id="CALSDN010000004">
    <property type="protein sequence ID" value="CAH6720703.1"/>
    <property type="molecule type" value="Genomic_DNA"/>
</dbReference>
<name>A0ACA9Y6Q1_9ASCO</name>
<comment type="caution">
    <text evidence="1">The sequence shown here is derived from an EMBL/GenBank/DDBJ whole genome shotgun (WGS) entry which is preliminary data.</text>
</comment>